<dbReference type="RefSeq" id="WP_166858216.1">
    <property type="nucleotide sequence ID" value="NZ_JAAQOM010000004.1"/>
</dbReference>
<proteinExistence type="predicted"/>
<keyword evidence="2" id="KW-1185">Reference proteome</keyword>
<reference evidence="1 2" key="1">
    <citation type="submission" date="2020-03" db="EMBL/GenBank/DDBJ databases">
        <title>Genome sequence of strain Massilia sp. TW-1.</title>
        <authorList>
            <person name="Chaudhary D.K."/>
        </authorList>
    </citation>
    <scope>NUCLEOTIDE SEQUENCE [LARGE SCALE GENOMIC DNA]</scope>
    <source>
        <strain evidence="1 2">TW-1</strain>
    </source>
</reference>
<name>A0ABX0P8C7_9BURK</name>
<dbReference type="Proteomes" id="UP000716322">
    <property type="component" value="Unassembled WGS sequence"/>
</dbReference>
<dbReference type="EMBL" id="JAAQOM010000004">
    <property type="protein sequence ID" value="NIA53541.1"/>
    <property type="molecule type" value="Genomic_DNA"/>
</dbReference>
<accession>A0ABX0P8C7</accession>
<evidence type="ECO:0000313" key="2">
    <source>
        <dbReference type="Proteomes" id="UP000716322"/>
    </source>
</evidence>
<organism evidence="1 2">
    <name type="scientific">Telluria antibiotica</name>
    <dbReference type="NCBI Taxonomy" id="2717319"/>
    <lineage>
        <taxon>Bacteria</taxon>
        <taxon>Pseudomonadati</taxon>
        <taxon>Pseudomonadota</taxon>
        <taxon>Betaproteobacteria</taxon>
        <taxon>Burkholderiales</taxon>
        <taxon>Oxalobacteraceae</taxon>
        <taxon>Telluria group</taxon>
        <taxon>Telluria</taxon>
    </lineage>
</organism>
<protein>
    <submittedName>
        <fullName evidence="1">Uncharacterized protein</fullName>
    </submittedName>
</protein>
<comment type="caution">
    <text evidence="1">The sequence shown here is derived from an EMBL/GenBank/DDBJ whole genome shotgun (WGS) entry which is preliminary data.</text>
</comment>
<sequence length="68" mass="7353">MNKPNMIVQRMAFDSHQVLRDATFRAVQKTVPESFFPASSGRAAMPIVASIKRSVPASRGPLAATGHD</sequence>
<evidence type="ECO:0000313" key="1">
    <source>
        <dbReference type="EMBL" id="NIA53541.1"/>
    </source>
</evidence>
<gene>
    <name evidence="1" type="ORF">HAV22_07725</name>
</gene>